<dbReference type="RefSeq" id="WP_110002394.1">
    <property type="nucleotide sequence ID" value="NZ_QGTZ01000022.1"/>
</dbReference>
<evidence type="ECO:0000313" key="4">
    <source>
        <dbReference type="Proteomes" id="UP000247078"/>
    </source>
</evidence>
<dbReference type="GO" id="GO:0004519">
    <property type="term" value="F:endonuclease activity"/>
    <property type="evidence" value="ECO:0007669"/>
    <property type="project" value="UniProtKB-KW"/>
</dbReference>
<dbReference type="Pfam" id="PF20720">
    <property type="entry name" value="nSTAND3"/>
    <property type="match status" value="1"/>
</dbReference>
<dbReference type="SUPFAM" id="SSF52980">
    <property type="entry name" value="Restriction endonuclease-like"/>
    <property type="match status" value="1"/>
</dbReference>
<evidence type="ECO:0000313" key="3">
    <source>
        <dbReference type="EMBL" id="PWW32926.1"/>
    </source>
</evidence>
<proteinExistence type="predicted"/>
<dbReference type="InterPro" id="IPR011335">
    <property type="entry name" value="Restrct_endonuc-II-like"/>
</dbReference>
<reference evidence="3 4" key="1">
    <citation type="submission" date="2018-05" db="EMBL/GenBank/DDBJ databases">
        <title>Freshwater and sediment microbial communities from various areas in North America, analyzing microbe dynamics in response to fracking.</title>
        <authorList>
            <person name="Lamendella R."/>
        </authorList>
    </citation>
    <scope>NUCLEOTIDE SEQUENCE [LARGE SCALE GENOMIC DNA]</scope>
    <source>
        <strain evidence="3 4">DB-3</strain>
    </source>
</reference>
<dbReference type="InterPro" id="IPR027417">
    <property type="entry name" value="P-loop_NTPase"/>
</dbReference>
<keyword evidence="3" id="KW-0540">Nuclease</keyword>
<dbReference type="InterPro" id="IPR049050">
    <property type="entry name" value="nSTAND3"/>
</dbReference>
<name>A0A855XZY3_9BACL</name>
<feature type="domain" description="Novel STAND NTPase 3" evidence="2">
    <location>
        <begin position="173"/>
        <end position="329"/>
    </location>
</feature>
<sequence>MKYSFDTLSSDDFELLTRDLLQKHLDIYLDNFKSGRDGGIDLKSSTSKDKSLIVQCKHYLKSTYSNLITELKKEAKKVLVLKPSRYIVVTSQGLTQKNKEEIKKIFEPFIKCTEDIFSAENLNNLLSKYPEIERKHFKLWLSSQNILDKIIHNDVMNRSENAVDNIKKKISLYVQNQSFHLAKDILTEMNYCIIAGAPGIGKTTLADILILDYMANDYEIYKITNINEAFKLYHQEKKQMFYYDDFLGQTSLEIKLNQQEDSDILQFISLTKKSKNTKFVLTTREYILNQAKLIYEKLETSNFDFQKCVIDLDDYTKMDKARILFNHFFFSEMPREVIHQLLKNKNYLRIINHTNYSPRIIEQMTVYYNDEPDNYVENLLSNLNNPLRIWEHPFNNQISNCSRNLLLVMASLPADILLSNLKKALDSFEKVKEEHSNSKDFNKALKELEGNFINISFSDYESDHVIRYNNPSIKDFVENYMTSHMIEFSYLCQSPVFFDQIIQLWNFLNKKDVNKRFVRDGFQSYTESIRRCFTSPDLKIKPAPNPWDEIDNSGEDSISLFDRFFYVLDLSSIIPSTTIIPIINHLEEVLYNAVKVTKQGSKNFLIFLAKIDKYNYQSIKGQHEWIKLFKMVLWNNLDNIHTFNIITDFLSGYPLEFDESEIIELKGLFKEFHKNEFYDYLDEASSYVELEDYLSVFEEINNLLEIETAEDLVVEIENKRHELSVLLHEPEPDYDEYNDWEYFGNRNEDSDIDSLFEGLKDPYE</sequence>
<dbReference type="Proteomes" id="UP000247078">
    <property type="component" value="Unassembled WGS sequence"/>
</dbReference>
<evidence type="ECO:0000259" key="2">
    <source>
        <dbReference type="Pfam" id="PF20720"/>
    </source>
</evidence>
<dbReference type="Pfam" id="PF04471">
    <property type="entry name" value="Mrr_cat"/>
    <property type="match status" value="1"/>
</dbReference>
<accession>A0A855XZY3</accession>
<keyword evidence="3" id="KW-0378">Hydrolase</keyword>
<dbReference type="InterPro" id="IPR007560">
    <property type="entry name" value="Restrct_endonuc_IV_Mrr"/>
</dbReference>
<keyword evidence="3" id="KW-0255">Endonuclease</keyword>
<gene>
    <name evidence="3" type="ORF">DET56_12262</name>
</gene>
<dbReference type="GO" id="GO:0009307">
    <property type="term" value="P:DNA restriction-modification system"/>
    <property type="evidence" value="ECO:0007669"/>
    <property type="project" value="InterPro"/>
</dbReference>
<evidence type="ECO:0000259" key="1">
    <source>
        <dbReference type="Pfam" id="PF04471"/>
    </source>
</evidence>
<dbReference type="AlphaFoldDB" id="A0A855XZY3"/>
<dbReference type="EMBL" id="QGTZ01000022">
    <property type="protein sequence ID" value="PWW32926.1"/>
    <property type="molecule type" value="Genomic_DNA"/>
</dbReference>
<dbReference type="GO" id="GO:0003677">
    <property type="term" value="F:DNA binding"/>
    <property type="evidence" value="ECO:0007669"/>
    <property type="project" value="InterPro"/>
</dbReference>
<feature type="domain" description="Restriction endonuclease type IV Mrr" evidence="1">
    <location>
        <begin position="6"/>
        <end position="104"/>
    </location>
</feature>
<organism evidence="3 4">
    <name type="scientific">Paenibacillus pabuli</name>
    <dbReference type="NCBI Taxonomy" id="1472"/>
    <lineage>
        <taxon>Bacteria</taxon>
        <taxon>Bacillati</taxon>
        <taxon>Bacillota</taxon>
        <taxon>Bacilli</taxon>
        <taxon>Bacillales</taxon>
        <taxon>Paenibacillaceae</taxon>
        <taxon>Paenibacillus</taxon>
    </lineage>
</organism>
<comment type="caution">
    <text evidence="3">The sequence shown here is derived from an EMBL/GenBank/DDBJ whole genome shotgun (WGS) entry which is preliminary data.</text>
</comment>
<protein>
    <submittedName>
        <fullName evidence="3">Restriction endonuclease</fullName>
    </submittedName>
</protein>
<dbReference type="SUPFAM" id="SSF52540">
    <property type="entry name" value="P-loop containing nucleoside triphosphate hydrolases"/>
    <property type="match status" value="1"/>
</dbReference>